<dbReference type="InterPro" id="IPR003439">
    <property type="entry name" value="ABC_transporter-like_ATP-bd"/>
</dbReference>
<proteinExistence type="predicted"/>
<keyword evidence="1" id="KW-0732">Signal</keyword>
<evidence type="ECO:0000313" key="3">
    <source>
        <dbReference type="EnsemblMetazoa" id="SMAR014913-PA"/>
    </source>
</evidence>
<reference evidence="4" key="1">
    <citation type="submission" date="2011-05" db="EMBL/GenBank/DDBJ databases">
        <authorList>
            <person name="Richards S.R."/>
            <person name="Qu J."/>
            <person name="Jiang H."/>
            <person name="Jhangiani S.N."/>
            <person name="Agravi P."/>
            <person name="Goodspeed R."/>
            <person name="Gross S."/>
            <person name="Mandapat C."/>
            <person name="Jackson L."/>
            <person name="Mathew T."/>
            <person name="Pu L."/>
            <person name="Thornton R."/>
            <person name="Saada N."/>
            <person name="Wilczek-Boney K.B."/>
            <person name="Lee S."/>
            <person name="Kovar C."/>
            <person name="Wu Y."/>
            <person name="Scherer S.E."/>
            <person name="Worley K.C."/>
            <person name="Muzny D.M."/>
            <person name="Gibbs R."/>
        </authorList>
    </citation>
    <scope>NUCLEOTIDE SEQUENCE</scope>
    <source>
        <strain evidence="4">Brora</strain>
    </source>
</reference>
<dbReference type="eggNOG" id="KOG0059">
    <property type="taxonomic scope" value="Eukaryota"/>
</dbReference>
<dbReference type="EnsemblMetazoa" id="SMAR014913-RA">
    <property type="protein sequence ID" value="SMAR014913-PA"/>
    <property type="gene ID" value="SMAR014913"/>
</dbReference>
<dbReference type="GO" id="GO:0016887">
    <property type="term" value="F:ATP hydrolysis activity"/>
    <property type="evidence" value="ECO:0007669"/>
    <property type="project" value="InterPro"/>
</dbReference>
<dbReference type="InterPro" id="IPR027417">
    <property type="entry name" value="P-loop_NTPase"/>
</dbReference>
<keyword evidence="4" id="KW-1185">Reference proteome</keyword>
<sequence length="366" mass="41151">MVNLFLLETLSLTAVDRLDRLCAPCYGTFLALNTHRSYELKMQKSVTANRVRTPRATDRFEFLTMVLLLNFDQWEADYTDSVACWCTITLTINTTRDRAIVVVVLYRMSHFNKTDPISPKKFEIKRIELYKSMMGSPKRQKFLPCFSRRGQDPGHMPIDNTNNATDCRKGNSFFEMAKDYGLIAASELEMSVVNHVMQDTTDPAIEIQDLCYSYGFAQWKVGVLKGVSLTVPAGSIYGLLGPSGCGKTTLLRCVVGTLKPASGLIKLFGHVPGTRASKVPGSGVGYMPQRSFRPNGIGRGVLCPVRRSVPSAEIQLHLKDIRCIQELKHFHVSVVSLVSFPEMCHHFRKRLDLCQETRMHARFSVS</sequence>
<dbReference type="STRING" id="126957.T1JM33"/>
<reference evidence="3" key="2">
    <citation type="submission" date="2015-02" db="UniProtKB">
        <authorList>
            <consortium name="EnsemblMetazoa"/>
        </authorList>
    </citation>
    <scope>IDENTIFICATION</scope>
</reference>
<feature type="signal peptide" evidence="1">
    <location>
        <begin position="1"/>
        <end position="15"/>
    </location>
</feature>
<dbReference type="EMBL" id="JH431932">
    <property type="status" value="NOT_ANNOTATED_CDS"/>
    <property type="molecule type" value="Genomic_DNA"/>
</dbReference>
<dbReference type="SUPFAM" id="SSF52540">
    <property type="entry name" value="P-loop containing nucleoside triphosphate hydrolases"/>
    <property type="match status" value="1"/>
</dbReference>
<dbReference type="Pfam" id="PF00005">
    <property type="entry name" value="ABC_tran"/>
    <property type="match status" value="1"/>
</dbReference>
<dbReference type="PANTHER" id="PTHR43038:SF3">
    <property type="entry name" value="ABC TRANSPORTER G FAMILY MEMBER 20 ISOFORM X1"/>
    <property type="match status" value="1"/>
</dbReference>
<dbReference type="Proteomes" id="UP000014500">
    <property type="component" value="Unassembled WGS sequence"/>
</dbReference>
<dbReference type="PANTHER" id="PTHR43038">
    <property type="entry name" value="ATP-BINDING CASSETTE, SUB-FAMILY H, MEMBER 1"/>
    <property type="match status" value="1"/>
</dbReference>
<evidence type="ECO:0000256" key="1">
    <source>
        <dbReference type="SAM" id="SignalP"/>
    </source>
</evidence>
<protein>
    <recommendedName>
        <fullName evidence="2">ABC transporter domain-containing protein</fullName>
    </recommendedName>
</protein>
<dbReference type="Gene3D" id="3.40.50.300">
    <property type="entry name" value="P-loop containing nucleotide triphosphate hydrolases"/>
    <property type="match status" value="1"/>
</dbReference>
<evidence type="ECO:0000313" key="4">
    <source>
        <dbReference type="Proteomes" id="UP000014500"/>
    </source>
</evidence>
<feature type="domain" description="ABC transporter" evidence="2">
    <location>
        <begin position="224"/>
        <end position="291"/>
    </location>
</feature>
<dbReference type="HOGENOM" id="CLU_757207_0_0_1"/>
<dbReference type="AlphaFoldDB" id="T1JM33"/>
<dbReference type="GO" id="GO:0005524">
    <property type="term" value="F:ATP binding"/>
    <property type="evidence" value="ECO:0007669"/>
    <property type="project" value="InterPro"/>
</dbReference>
<evidence type="ECO:0000259" key="2">
    <source>
        <dbReference type="Pfam" id="PF00005"/>
    </source>
</evidence>
<accession>T1JM33</accession>
<name>T1JM33_STRMM</name>
<organism evidence="3 4">
    <name type="scientific">Strigamia maritima</name>
    <name type="common">European centipede</name>
    <name type="synonym">Geophilus maritimus</name>
    <dbReference type="NCBI Taxonomy" id="126957"/>
    <lineage>
        <taxon>Eukaryota</taxon>
        <taxon>Metazoa</taxon>
        <taxon>Ecdysozoa</taxon>
        <taxon>Arthropoda</taxon>
        <taxon>Myriapoda</taxon>
        <taxon>Chilopoda</taxon>
        <taxon>Pleurostigmophora</taxon>
        <taxon>Geophilomorpha</taxon>
        <taxon>Linotaeniidae</taxon>
        <taxon>Strigamia</taxon>
    </lineage>
</organism>
<feature type="chain" id="PRO_5013130645" description="ABC transporter domain-containing protein" evidence="1">
    <location>
        <begin position="16"/>
        <end position="366"/>
    </location>
</feature>